<dbReference type="EMBL" id="PZZL01000008">
    <property type="protein sequence ID" value="PTM52308.1"/>
    <property type="molecule type" value="Genomic_DNA"/>
</dbReference>
<feature type="compositionally biased region" description="Low complexity" evidence="1">
    <location>
        <begin position="34"/>
        <end position="45"/>
    </location>
</feature>
<protein>
    <submittedName>
        <fullName evidence="3">Uncharacterized protein</fullName>
    </submittedName>
</protein>
<dbReference type="AlphaFoldDB" id="A0A2T4YZ94"/>
<sequence>MKKAVFVGLLVVFATPSFAQYYGSGQRGYGGYGSNTYGSGSNSSSHTVQPHITNQGTFVPGHQRTNPNSTQYDNYGTRGNVNPYTGQQGTRTPRW</sequence>
<feature type="region of interest" description="Disordered" evidence="1">
    <location>
        <begin position="32"/>
        <end position="95"/>
    </location>
</feature>
<evidence type="ECO:0000313" key="4">
    <source>
        <dbReference type="Proteomes" id="UP000241808"/>
    </source>
</evidence>
<keyword evidence="4" id="KW-1185">Reference proteome</keyword>
<feature type="signal peptide" evidence="2">
    <location>
        <begin position="1"/>
        <end position="19"/>
    </location>
</feature>
<dbReference type="OrthoDB" id="7366709at2"/>
<feature type="chain" id="PRO_5015408733" evidence="2">
    <location>
        <begin position="20"/>
        <end position="95"/>
    </location>
</feature>
<organism evidence="3 4">
    <name type="scientific">Phreatobacter oligotrophus</name>
    <dbReference type="NCBI Taxonomy" id="1122261"/>
    <lineage>
        <taxon>Bacteria</taxon>
        <taxon>Pseudomonadati</taxon>
        <taxon>Pseudomonadota</taxon>
        <taxon>Alphaproteobacteria</taxon>
        <taxon>Hyphomicrobiales</taxon>
        <taxon>Phreatobacteraceae</taxon>
        <taxon>Phreatobacter</taxon>
    </lineage>
</organism>
<accession>A0A2T4YZ94</accession>
<dbReference type="Proteomes" id="UP000241808">
    <property type="component" value="Unassembled WGS sequence"/>
</dbReference>
<name>A0A2T4YZ94_9HYPH</name>
<feature type="compositionally biased region" description="Polar residues" evidence="1">
    <location>
        <begin position="46"/>
        <end position="95"/>
    </location>
</feature>
<dbReference type="RefSeq" id="WP_146167371.1">
    <property type="nucleotide sequence ID" value="NZ_PZZL01000008.1"/>
</dbReference>
<reference evidence="3 4" key="1">
    <citation type="submission" date="2018-04" db="EMBL/GenBank/DDBJ databases">
        <title>Genomic Encyclopedia of Archaeal and Bacterial Type Strains, Phase II (KMG-II): from individual species to whole genera.</title>
        <authorList>
            <person name="Goeker M."/>
        </authorList>
    </citation>
    <scope>NUCLEOTIDE SEQUENCE [LARGE SCALE GENOMIC DNA]</scope>
    <source>
        <strain evidence="3 4">DSM 25521</strain>
    </source>
</reference>
<gene>
    <name evidence="3" type="ORF">C8P69_108108</name>
</gene>
<comment type="caution">
    <text evidence="3">The sequence shown here is derived from an EMBL/GenBank/DDBJ whole genome shotgun (WGS) entry which is preliminary data.</text>
</comment>
<evidence type="ECO:0000313" key="3">
    <source>
        <dbReference type="EMBL" id="PTM52308.1"/>
    </source>
</evidence>
<evidence type="ECO:0000256" key="2">
    <source>
        <dbReference type="SAM" id="SignalP"/>
    </source>
</evidence>
<proteinExistence type="predicted"/>
<evidence type="ECO:0000256" key="1">
    <source>
        <dbReference type="SAM" id="MobiDB-lite"/>
    </source>
</evidence>
<keyword evidence="2" id="KW-0732">Signal</keyword>